<name>A0A927PYT3_9ACTN</name>
<dbReference type="Gene3D" id="2.30.30.40">
    <property type="entry name" value="SH3 Domains"/>
    <property type="match status" value="1"/>
</dbReference>
<keyword evidence="1" id="KW-0728">SH3 domain</keyword>
<dbReference type="RefSeq" id="WP_192140828.1">
    <property type="nucleotide sequence ID" value="NZ_JACYXZ010000001.1"/>
</dbReference>
<dbReference type="Proteomes" id="UP000616839">
    <property type="component" value="Unassembled WGS sequence"/>
</dbReference>
<gene>
    <name evidence="3" type="ORF">IE331_04400</name>
</gene>
<dbReference type="SUPFAM" id="SSF50044">
    <property type="entry name" value="SH3-domain"/>
    <property type="match status" value="1"/>
</dbReference>
<dbReference type="Pfam" id="PF07653">
    <property type="entry name" value="SH3_2"/>
    <property type="match status" value="1"/>
</dbReference>
<evidence type="ECO:0000313" key="4">
    <source>
        <dbReference type="Proteomes" id="UP000616839"/>
    </source>
</evidence>
<evidence type="ECO:0000313" key="3">
    <source>
        <dbReference type="EMBL" id="MBD8868858.1"/>
    </source>
</evidence>
<proteinExistence type="predicted"/>
<dbReference type="PROSITE" id="PS50002">
    <property type="entry name" value="SH3"/>
    <property type="match status" value="1"/>
</dbReference>
<evidence type="ECO:0000256" key="1">
    <source>
        <dbReference type="ARBA" id="ARBA00022443"/>
    </source>
</evidence>
<reference evidence="3" key="1">
    <citation type="submission" date="2020-09" db="EMBL/GenBank/DDBJ databases">
        <title>Nocardioides sp. strain MJB4 16S ribosomal RNA gene Genome sequencing and assembly.</title>
        <authorList>
            <person name="Kim I."/>
        </authorList>
    </citation>
    <scope>NUCLEOTIDE SEQUENCE</scope>
    <source>
        <strain evidence="3">MJB4</strain>
    </source>
</reference>
<dbReference type="InterPro" id="IPR001452">
    <property type="entry name" value="SH3_domain"/>
</dbReference>
<dbReference type="InterPro" id="IPR036028">
    <property type="entry name" value="SH3-like_dom_sf"/>
</dbReference>
<evidence type="ECO:0000259" key="2">
    <source>
        <dbReference type="PROSITE" id="PS50002"/>
    </source>
</evidence>
<comment type="caution">
    <text evidence="3">The sequence shown here is derived from an EMBL/GenBank/DDBJ whole genome shotgun (WGS) entry which is preliminary data.</text>
</comment>
<dbReference type="AlphaFoldDB" id="A0A927PYT3"/>
<dbReference type="EMBL" id="JACYXZ010000001">
    <property type="protein sequence ID" value="MBD8868858.1"/>
    <property type="molecule type" value="Genomic_DNA"/>
</dbReference>
<organism evidence="3 4">
    <name type="scientific">Nocardioides donggukensis</name>
    <dbReference type="NCBI Taxonomy" id="2774019"/>
    <lineage>
        <taxon>Bacteria</taxon>
        <taxon>Bacillati</taxon>
        <taxon>Actinomycetota</taxon>
        <taxon>Actinomycetes</taxon>
        <taxon>Propionibacteriales</taxon>
        <taxon>Nocardioidaceae</taxon>
        <taxon>Nocardioides</taxon>
    </lineage>
</organism>
<feature type="domain" description="SH3" evidence="2">
    <location>
        <begin position="57"/>
        <end position="113"/>
    </location>
</feature>
<protein>
    <submittedName>
        <fullName evidence="3">SH3 domain-containing protein</fullName>
    </submittedName>
</protein>
<keyword evidence="4" id="KW-1185">Reference proteome</keyword>
<dbReference type="CDD" id="cd00174">
    <property type="entry name" value="SH3"/>
    <property type="match status" value="1"/>
</dbReference>
<accession>A0A927PYT3</accession>
<sequence length="113" mass="12532">MSIVVARIAHKIPDRAPLRLAVGEHVKVGERDTEWPEFVFVTTHHGSGWVPARRLSTASGSAVVRAAYDTTELPTEAGERLEVVAEDRESGWLWCRSSRGREGWVPVKTLNVS</sequence>